<evidence type="ECO:0000313" key="6">
    <source>
        <dbReference type="Proteomes" id="UP000234525"/>
    </source>
</evidence>
<evidence type="ECO:0000313" key="3">
    <source>
        <dbReference type="EMBL" id="SMX95923.1"/>
    </source>
</evidence>
<keyword evidence="6" id="KW-1185">Reference proteome</keyword>
<organism evidence="2 6">
    <name type="scientific">Brevibacterium aurantiacum</name>
    <dbReference type="NCBI Taxonomy" id="273384"/>
    <lineage>
        <taxon>Bacteria</taxon>
        <taxon>Bacillati</taxon>
        <taxon>Actinomycetota</taxon>
        <taxon>Actinomycetes</taxon>
        <taxon>Micrococcales</taxon>
        <taxon>Brevibacteriaceae</taxon>
        <taxon>Brevibacterium</taxon>
    </lineage>
</organism>
<dbReference type="EMBL" id="FXZI01000009">
    <property type="protein sequence ID" value="SMX95923.1"/>
    <property type="molecule type" value="Genomic_DNA"/>
</dbReference>
<reference evidence="2 5" key="2">
    <citation type="submission" date="2017-03" db="EMBL/GenBank/DDBJ databases">
        <authorList>
            <person name="Afonso C.L."/>
            <person name="Miller P.J."/>
            <person name="Scott M.A."/>
            <person name="Spackman E."/>
            <person name="Goraichik I."/>
            <person name="Dimitrov K.M."/>
            <person name="Suarez D.L."/>
            <person name="Swayne D.E."/>
        </authorList>
    </citation>
    <scope>NUCLEOTIDE SEQUENCE [LARGE SCALE GENOMIC DNA]</scope>
    <source>
        <strain evidence="3">8</strain>
        <strain evidence="5">8(6)</strain>
        <strain evidence="2">ATCC 9175</strain>
        <strain evidence="1">CNRZ 920</strain>
    </source>
</reference>
<dbReference type="Proteomes" id="UP000234300">
    <property type="component" value="Unassembled WGS sequence"/>
</dbReference>
<evidence type="ECO:0000313" key="5">
    <source>
        <dbReference type="Proteomes" id="UP000234300"/>
    </source>
</evidence>
<reference evidence="4 6" key="1">
    <citation type="submission" date="2017-03" db="EMBL/GenBank/DDBJ databases">
        <authorList>
            <person name="Monnet C."/>
        </authorList>
    </citation>
    <scope>NUCLEOTIDE SEQUENCE [LARGE SCALE GENOMIC DNA]</scope>
    <source>
        <strain evidence="6">ATCC 9175</strain>
        <strain evidence="4">CNRZ 920</strain>
    </source>
</reference>
<protein>
    <submittedName>
        <fullName evidence="2">Uncharacterized protein</fullName>
    </submittedName>
</protein>
<dbReference type="Proteomes" id="UP000234525">
    <property type="component" value="Unassembled WGS sequence"/>
</dbReference>
<evidence type="ECO:0000313" key="2">
    <source>
        <dbReference type="EMBL" id="SMX78580.1"/>
    </source>
</evidence>
<proteinExistence type="predicted"/>
<dbReference type="EMBL" id="FXZG01000005">
    <property type="protein sequence ID" value="SMX75687.1"/>
    <property type="molecule type" value="Genomic_DNA"/>
</dbReference>
<dbReference type="Proteomes" id="UP000234289">
    <property type="component" value="Unassembled WGS sequence"/>
</dbReference>
<dbReference type="EMBL" id="FXZB01000010">
    <property type="protein sequence ID" value="SMX78580.1"/>
    <property type="molecule type" value="Genomic_DNA"/>
</dbReference>
<sequence>MLRMCTLTDRGEAKDLNLVNSGNGSGIGSGSGVRSEVAESERLATSVTSVPGVRSLAPGLRDLVATATARVLRRVGGEPVGVDVARGNDGVKVRIDAHLDRTRSVAEVVDEIFSVVEADIARGAVEASGRLDIDLRVVSRG</sequence>
<gene>
    <name evidence="2" type="ORF">BAUR9175_01685</name>
    <name evidence="1" type="ORF">BAUR920_01128</name>
    <name evidence="3" type="ORF">BAURA86_02512</name>
</gene>
<dbReference type="AlphaFoldDB" id="A0A2H1ITX8"/>
<name>A0A2H1ITX8_BREAU</name>
<evidence type="ECO:0000313" key="4">
    <source>
        <dbReference type="Proteomes" id="UP000234289"/>
    </source>
</evidence>
<accession>A0A2H1ITX8</accession>
<evidence type="ECO:0000313" key="1">
    <source>
        <dbReference type="EMBL" id="SMX75687.1"/>
    </source>
</evidence>